<dbReference type="InterPro" id="IPR040391">
    <property type="entry name" value="BEND5"/>
</dbReference>
<keyword evidence="2" id="KW-1185">Reference proteome</keyword>
<protein>
    <submittedName>
        <fullName evidence="1">BEN domain-containing protein 5</fullName>
    </submittedName>
</protein>
<accession>A0A4Z2IDA7</accession>
<evidence type="ECO:0000313" key="2">
    <source>
        <dbReference type="Proteomes" id="UP000314294"/>
    </source>
</evidence>
<organism evidence="1 2">
    <name type="scientific">Liparis tanakae</name>
    <name type="common">Tanaka's snailfish</name>
    <dbReference type="NCBI Taxonomy" id="230148"/>
    <lineage>
        <taxon>Eukaryota</taxon>
        <taxon>Metazoa</taxon>
        <taxon>Chordata</taxon>
        <taxon>Craniata</taxon>
        <taxon>Vertebrata</taxon>
        <taxon>Euteleostomi</taxon>
        <taxon>Actinopterygii</taxon>
        <taxon>Neopterygii</taxon>
        <taxon>Teleostei</taxon>
        <taxon>Neoteleostei</taxon>
        <taxon>Acanthomorphata</taxon>
        <taxon>Eupercaria</taxon>
        <taxon>Perciformes</taxon>
        <taxon>Cottioidei</taxon>
        <taxon>Cottales</taxon>
        <taxon>Liparidae</taxon>
        <taxon>Liparis</taxon>
    </lineage>
</organism>
<gene>
    <name evidence="1" type="primary">Bend5_1</name>
    <name evidence="1" type="ORF">EYF80_014411</name>
</gene>
<dbReference type="Proteomes" id="UP000314294">
    <property type="component" value="Unassembled WGS sequence"/>
</dbReference>
<dbReference type="OrthoDB" id="9931198at2759"/>
<sequence>MRRLQQELERTRRQLVQQAKKLKEYGSLLTEVKELRDFNRRLQDVLLMRLGSEPMHDNGTQTIKAEVVEPIVEAQETCREEANTSSSYSPSPRTVYTCNDGKVRLTGSEGLSLYYQPQQHVAYCCRTRVNMCVTMATCGPADTYCASNYHRRGSAYFAIASQACPLQVCS</sequence>
<dbReference type="GO" id="GO:0045892">
    <property type="term" value="P:negative regulation of DNA-templated transcription"/>
    <property type="evidence" value="ECO:0007669"/>
    <property type="project" value="InterPro"/>
</dbReference>
<dbReference type="EMBL" id="SRLO01000104">
    <property type="protein sequence ID" value="TNN75364.1"/>
    <property type="molecule type" value="Genomic_DNA"/>
</dbReference>
<dbReference type="PANTHER" id="PTHR14628:SF1">
    <property type="entry name" value="BEN DOMAIN-CONTAINING PROTEIN 5"/>
    <property type="match status" value="1"/>
</dbReference>
<comment type="caution">
    <text evidence="1">The sequence shown here is derived from an EMBL/GenBank/DDBJ whole genome shotgun (WGS) entry which is preliminary data.</text>
</comment>
<evidence type="ECO:0000313" key="1">
    <source>
        <dbReference type="EMBL" id="TNN75364.1"/>
    </source>
</evidence>
<name>A0A4Z2IDA7_9TELE</name>
<dbReference type="PANTHER" id="PTHR14628">
    <property type="entry name" value="BEN DOMAIN-CONTAINING PROTEIN 5"/>
    <property type="match status" value="1"/>
</dbReference>
<proteinExistence type="predicted"/>
<dbReference type="GO" id="GO:0003677">
    <property type="term" value="F:DNA binding"/>
    <property type="evidence" value="ECO:0007669"/>
    <property type="project" value="InterPro"/>
</dbReference>
<dbReference type="AlphaFoldDB" id="A0A4Z2IDA7"/>
<reference evidence="1 2" key="1">
    <citation type="submission" date="2019-03" db="EMBL/GenBank/DDBJ databases">
        <title>First draft genome of Liparis tanakae, snailfish: a comprehensive survey of snailfish specific genes.</title>
        <authorList>
            <person name="Kim W."/>
            <person name="Song I."/>
            <person name="Jeong J.-H."/>
            <person name="Kim D."/>
            <person name="Kim S."/>
            <person name="Ryu S."/>
            <person name="Song J.Y."/>
            <person name="Lee S.K."/>
        </authorList>
    </citation>
    <scope>NUCLEOTIDE SEQUENCE [LARGE SCALE GENOMIC DNA]</scope>
    <source>
        <tissue evidence="1">Muscle</tissue>
    </source>
</reference>